<feature type="signal peptide" evidence="1">
    <location>
        <begin position="1"/>
        <end position="19"/>
    </location>
</feature>
<dbReference type="EMBL" id="AJWK01004080">
    <property type="status" value="NOT_ANNOTATED_CDS"/>
    <property type="molecule type" value="Genomic_DNA"/>
</dbReference>
<accession>A0A1B0GH90</accession>
<dbReference type="InterPro" id="IPR042097">
    <property type="entry name" value="Aminopeptidase_N-like_N_sf"/>
</dbReference>
<dbReference type="EMBL" id="AJWK01004078">
    <property type="status" value="NOT_ANNOTATED_CDS"/>
    <property type="molecule type" value="Genomic_DNA"/>
</dbReference>
<reference evidence="2" key="1">
    <citation type="submission" date="2020-05" db="UniProtKB">
        <authorList>
            <consortium name="EnsemblMetazoa"/>
        </authorList>
    </citation>
    <scope>IDENTIFICATION</scope>
    <source>
        <strain evidence="2">Jacobina</strain>
    </source>
</reference>
<protein>
    <recommendedName>
        <fullName evidence="4">Secreted protein</fullName>
    </recommendedName>
</protein>
<dbReference type="EMBL" id="AJWK01004079">
    <property type="status" value="NOT_ANNOTATED_CDS"/>
    <property type="molecule type" value="Genomic_DNA"/>
</dbReference>
<dbReference type="EMBL" id="AJWK01004081">
    <property type="status" value="NOT_ANNOTATED_CDS"/>
    <property type="molecule type" value="Genomic_DNA"/>
</dbReference>
<keyword evidence="1" id="KW-0732">Signal</keyword>
<evidence type="ECO:0000256" key="1">
    <source>
        <dbReference type="SAM" id="SignalP"/>
    </source>
</evidence>
<sequence>MSHGRLLLVLLSLVILVTAMKIDIKEEKPYNLPGDIIPERYRLAVVTHINDDEGFRFTGKVWISLSCDELYWHPAVQIDALTGCV</sequence>
<dbReference type="VEuPathDB" id="VectorBase:LLONM1_004026"/>
<keyword evidence="3" id="KW-1185">Reference proteome</keyword>
<name>A0A1B0GH90_LUTLO</name>
<proteinExistence type="predicted"/>
<evidence type="ECO:0000313" key="2">
    <source>
        <dbReference type="EnsemblMetazoa" id="LLOJ001065-PA"/>
    </source>
</evidence>
<dbReference type="Proteomes" id="UP000092461">
    <property type="component" value="Unassembled WGS sequence"/>
</dbReference>
<dbReference type="VEuPathDB" id="VectorBase:LLOJ001065"/>
<feature type="chain" id="PRO_5008408287" description="Secreted protein" evidence="1">
    <location>
        <begin position="20"/>
        <end position="85"/>
    </location>
</feature>
<organism evidence="2 3">
    <name type="scientific">Lutzomyia longipalpis</name>
    <name type="common">Sand fly</name>
    <dbReference type="NCBI Taxonomy" id="7200"/>
    <lineage>
        <taxon>Eukaryota</taxon>
        <taxon>Metazoa</taxon>
        <taxon>Ecdysozoa</taxon>
        <taxon>Arthropoda</taxon>
        <taxon>Hexapoda</taxon>
        <taxon>Insecta</taxon>
        <taxon>Pterygota</taxon>
        <taxon>Neoptera</taxon>
        <taxon>Endopterygota</taxon>
        <taxon>Diptera</taxon>
        <taxon>Nematocera</taxon>
        <taxon>Psychodoidea</taxon>
        <taxon>Psychodidae</taxon>
        <taxon>Lutzomyia</taxon>
        <taxon>Lutzomyia</taxon>
    </lineage>
</organism>
<evidence type="ECO:0000313" key="3">
    <source>
        <dbReference type="Proteomes" id="UP000092461"/>
    </source>
</evidence>
<dbReference type="EnsemblMetazoa" id="LLOJ001065-RA">
    <property type="protein sequence ID" value="LLOJ001065-PA"/>
    <property type="gene ID" value="LLOJ001065"/>
</dbReference>
<dbReference type="Gene3D" id="2.60.40.1730">
    <property type="entry name" value="tricorn interacting facor f3 domain"/>
    <property type="match status" value="1"/>
</dbReference>
<dbReference type="AlphaFoldDB" id="A0A1B0GH90"/>
<evidence type="ECO:0008006" key="4">
    <source>
        <dbReference type="Google" id="ProtNLM"/>
    </source>
</evidence>